<dbReference type="EMBL" id="JBGMEH010000008">
    <property type="protein sequence ID" value="MFO3716725.1"/>
    <property type="molecule type" value="Genomic_DNA"/>
</dbReference>
<name>A0ABW9MY78_9FIRM</name>
<dbReference type="InterPro" id="IPR036188">
    <property type="entry name" value="FAD/NAD-bd_sf"/>
</dbReference>
<evidence type="ECO:0000313" key="3">
    <source>
        <dbReference type="Proteomes" id="UP001638015"/>
    </source>
</evidence>
<dbReference type="Pfam" id="PF13454">
    <property type="entry name" value="NAD_binding_9"/>
    <property type="match status" value="1"/>
</dbReference>
<gene>
    <name evidence="2" type="ORF">ACCQ40_08135</name>
</gene>
<proteinExistence type="predicted"/>
<organism evidence="2 3">
    <name type="scientific">Anaerococcus cruorum</name>
    <dbReference type="NCBI Taxonomy" id="3115617"/>
    <lineage>
        <taxon>Bacteria</taxon>
        <taxon>Bacillati</taxon>
        <taxon>Bacillota</taxon>
        <taxon>Tissierellia</taxon>
        <taxon>Tissierellales</taxon>
        <taxon>Peptoniphilaceae</taxon>
        <taxon>Anaerococcus</taxon>
    </lineage>
</organism>
<dbReference type="PANTHER" id="PTHR40254">
    <property type="entry name" value="BLR0577 PROTEIN"/>
    <property type="match status" value="1"/>
</dbReference>
<dbReference type="InterPro" id="IPR038732">
    <property type="entry name" value="HpyO/CreE_NAD-binding"/>
</dbReference>
<dbReference type="SUPFAM" id="SSF51905">
    <property type="entry name" value="FAD/NAD(P)-binding domain"/>
    <property type="match status" value="1"/>
</dbReference>
<evidence type="ECO:0000259" key="1">
    <source>
        <dbReference type="Pfam" id="PF13454"/>
    </source>
</evidence>
<evidence type="ECO:0000313" key="2">
    <source>
        <dbReference type="EMBL" id="MFO3716725.1"/>
    </source>
</evidence>
<comment type="caution">
    <text evidence="2">The sequence shown here is derived from an EMBL/GenBank/DDBJ whole genome shotgun (WGS) entry which is preliminary data.</text>
</comment>
<reference evidence="2 3" key="1">
    <citation type="journal article" date="2025" name="Anaerobe">
        <title>Description of Anaerococcus kampingiae sp. nov., Anaerococcus groningensis sp. nov., Anaerococcus martiniensis sp. nov., and Anaerococcus cruorum sp. nov., isolated from human clinical specimens.</title>
        <authorList>
            <person name="Boiten K.E."/>
            <person name="Meijer J."/>
            <person name="van Wezel E.M."/>
            <person name="Veloo A.C.M."/>
        </authorList>
    </citation>
    <scope>NUCLEOTIDE SEQUENCE [LARGE SCALE GENOMIC DNA]</scope>
    <source>
        <strain evidence="2 3">ENR1039</strain>
    </source>
</reference>
<dbReference type="InterPro" id="IPR052189">
    <property type="entry name" value="L-asp_N-monooxygenase_NS-form"/>
</dbReference>
<feature type="domain" description="FAD-dependent urate hydroxylase HpyO/Asp monooxygenase CreE-like FAD/NAD(P)-binding" evidence="1">
    <location>
        <begin position="4"/>
        <end position="150"/>
    </location>
</feature>
<dbReference type="Gene3D" id="3.50.50.60">
    <property type="entry name" value="FAD/NAD(P)-binding domain"/>
    <property type="match status" value="1"/>
</dbReference>
<accession>A0ABW9MY78</accession>
<keyword evidence="3" id="KW-1185">Reference proteome</keyword>
<dbReference type="Proteomes" id="UP001638015">
    <property type="component" value="Unassembled WGS sequence"/>
</dbReference>
<sequence length="483" mass="56435">MKIAIVGCGISGANVLKNIIEDKKFSKDIYIDVFENSSELAVGRAYEDDSLCKILNTPIRHMNINLDNKNEFKNWLEKNYDSLPTYEGKIPRPIFGEYAKDSYKKYINHKNVSIHHSEVKNIFKNKDIFNLETNNKSYGPYQAVFLTIGQSYYKDDYNLNAYKNYTANPYPLREKISDIKDNDRIGIIGTGPTAIDIYRYLRENFDFKNPLYFFTNSTFFALPEITNHYPKNICSIDDAWVDDHNDEQGFVKLSDFEKAFRSDFKNASIDFDEVYNYYKDNSPELSKKALEDKDFKLEFCQSYTLELWYVSSKLYNSFYGQDQIKFREEYLPKIVYLMTKTPAITIEKILDYLEAGKIKVIEDTDKINYIEGKFKVVTENNQEFIIDKIYNAQGFEKDLTKAIENDDLLKNLFNNKLIEADVNKNINVSYPSYNPLTSKYGQIKNLYLNGMWTESVDISNNDLRSVLISSEQMAKDFMKNLKS</sequence>
<dbReference type="RefSeq" id="WP_410033336.1">
    <property type="nucleotide sequence ID" value="NZ_JBGMEH010000008.1"/>
</dbReference>
<dbReference type="PANTHER" id="PTHR40254:SF1">
    <property type="entry name" value="BLR0577 PROTEIN"/>
    <property type="match status" value="1"/>
</dbReference>
<protein>
    <submittedName>
        <fullName evidence="2">FAD/NAD(P)-binding protein</fullName>
    </submittedName>
</protein>